<dbReference type="Proteomes" id="UP000525078">
    <property type="component" value="Unassembled WGS sequence"/>
</dbReference>
<organism evidence="2 3">
    <name type="scientific">Cannabis sativa</name>
    <name type="common">Hemp</name>
    <name type="synonym">Marijuana</name>
    <dbReference type="NCBI Taxonomy" id="3483"/>
    <lineage>
        <taxon>Eukaryota</taxon>
        <taxon>Viridiplantae</taxon>
        <taxon>Streptophyta</taxon>
        <taxon>Embryophyta</taxon>
        <taxon>Tracheophyta</taxon>
        <taxon>Spermatophyta</taxon>
        <taxon>Magnoliopsida</taxon>
        <taxon>eudicotyledons</taxon>
        <taxon>Gunneridae</taxon>
        <taxon>Pentapetalae</taxon>
        <taxon>rosids</taxon>
        <taxon>fabids</taxon>
        <taxon>Rosales</taxon>
        <taxon>Cannabaceae</taxon>
        <taxon>Cannabis</taxon>
    </lineage>
</organism>
<evidence type="ECO:0000313" key="3">
    <source>
        <dbReference type="Proteomes" id="UP000525078"/>
    </source>
</evidence>
<protein>
    <submittedName>
        <fullName evidence="2">Uncharacterized protein</fullName>
    </submittedName>
</protein>
<gene>
    <name evidence="2" type="ORF">F8388_023854</name>
</gene>
<dbReference type="EMBL" id="JAATIP010000386">
    <property type="protein sequence ID" value="KAF4349739.1"/>
    <property type="molecule type" value="Genomic_DNA"/>
</dbReference>
<feature type="compositionally biased region" description="Basic residues" evidence="1">
    <location>
        <begin position="92"/>
        <end position="105"/>
    </location>
</feature>
<feature type="region of interest" description="Disordered" evidence="1">
    <location>
        <begin position="81"/>
        <end position="145"/>
    </location>
</feature>
<evidence type="ECO:0000313" key="2">
    <source>
        <dbReference type="EMBL" id="KAF4349739.1"/>
    </source>
</evidence>
<accession>A0A7J6DW36</accession>
<name>A0A7J6DW36_CANSA</name>
<feature type="compositionally biased region" description="Polar residues" evidence="1">
    <location>
        <begin position="81"/>
        <end position="91"/>
    </location>
</feature>
<reference evidence="2 3" key="1">
    <citation type="journal article" date="2020" name="bioRxiv">
        <title>Sequence and annotation of 42 cannabis genomes reveals extensive copy number variation in cannabinoid synthesis and pathogen resistance genes.</title>
        <authorList>
            <person name="Mckernan K.J."/>
            <person name="Helbert Y."/>
            <person name="Kane L.T."/>
            <person name="Ebling H."/>
            <person name="Zhang L."/>
            <person name="Liu B."/>
            <person name="Eaton Z."/>
            <person name="Mclaughlin S."/>
            <person name="Kingan S."/>
            <person name="Baybayan P."/>
            <person name="Concepcion G."/>
            <person name="Jordan M."/>
            <person name="Riva A."/>
            <person name="Barbazuk W."/>
            <person name="Harkins T."/>
        </authorList>
    </citation>
    <scope>NUCLEOTIDE SEQUENCE [LARGE SCALE GENOMIC DNA]</scope>
    <source>
        <strain evidence="3">cv. Jamaican Lion 4</strain>
        <tissue evidence="2">Leaf</tissue>
    </source>
</reference>
<evidence type="ECO:0000256" key="1">
    <source>
        <dbReference type="SAM" id="MobiDB-lite"/>
    </source>
</evidence>
<feature type="compositionally biased region" description="Polar residues" evidence="1">
    <location>
        <begin position="164"/>
        <end position="175"/>
    </location>
</feature>
<proteinExistence type="predicted"/>
<feature type="region of interest" description="Disordered" evidence="1">
    <location>
        <begin position="159"/>
        <end position="181"/>
    </location>
</feature>
<dbReference type="AlphaFoldDB" id="A0A7J6DW36"/>
<comment type="caution">
    <text evidence="2">The sequence shown here is derived from an EMBL/GenBank/DDBJ whole genome shotgun (WGS) entry which is preliminary data.</text>
</comment>
<sequence length="181" mass="19831">MANHPQNKSSFDVAADASSLESLSFAGLVCTQQQKLMSPSTHSHQVHKQDPEFEFSIAGQESTTTDSSMCSPAHLLVSNGKLQQQAFPFQSKQRHSKTNKPHRKGSSPATSNGSKRSSDRTSAIGVSDKHKKEQKHSTSRSGIGWRLIKSFSSPCRECRAATPATPTINTQTNPRESFKLY</sequence>